<dbReference type="Proteomes" id="UP001201812">
    <property type="component" value="Unassembled WGS sequence"/>
</dbReference>
<reference evidence="1" key="1">
    <citation type="submission" date="2022-01" db="EMBL/GenBank/DDBJ databases">
        <title>Genome Sequence Resource for Two Populations of Ditylenchus destructor, the Migratory Endoparasitic Phytonematode.</title>
        <authorList>
            <person name="Zhang H."/>
            <person name="Lin R."/>
            <person name="Xie B."/>
        </authorList>
    </citation>
    <scope>NUCLEOTIDE SEQUENCE</scope>
    <source>
        <strain evidence="1">BazhouSP</strain>
    </source>
</reference>
<gene>
    <name evidence="1" type="ORF">DdX_07692</name>
</gene>
<comment type="caution">
    <text evidence="1">The sequence shown here is derived from an EMBL/GenBank/DDBJ whole genome shotgun (WGS) entry which is preliminary data.</text>
</comment>
<accession>A0AAD4N552</accession>
<keyword evidence="2" id="KW-1185">Reference proteome</keyword>
<organism evidence="1 2">
    <name type="scientific">Ditylenchus destructor</name>
    <dbReference type="NCBI Taxonomy" id="166010"/>
    <lineage>
        <taxon>Eukaryota</taxon>
        <taxon>Metazoa</taxon>
        <taxon>Ecdysozoa</taxon>
        <taxon>Nematoda</taxon>
        <taxon>Chromadorea</taxon>
        <taxon>Rhabditida</taxon>
        <taxon>Tylenchina</taxon>
        <taxon>Tylenchomorpha</taxon>
        <taxon>Sphaerularioidea</taxon>
        <taxon>Anguinidae</taxon>
        <taxon>Anguininae</taxon>
        <taxon>Ditylenchus</taxon>
    </lineage>
</organism>
<name>A0AAD4N552_9BILA</name>
<proteinExistence type="predicted"/>
<evidence type="ECO:0000313" key="1">
    <source>
        <dbReference type="EMBL" id="KAI1715383.1"/>
    </source>
</evidence>
<dbReference type="SUPFAM" id="SSF54919">
    <property type="entry name" value="Nucleoside diphosphate kinase, NDK"/>
    <property type="match status" value="1"/>
</dbReference>
<evidence type="ECO:0000313" key="2">
    <source>
        <dbReference type="Proteomes" id="UP001201812"/>
    </source>
</evidence>
<sequence>MFRLAFEQDDEHRKCKECVQTIVCVISPLYSDHVDDAIDDFISLRFNILQKYENHLSDEQVHNWFRCDDSENAAQYTNGVSTFFLLSRLNSIPLGERLGKFHNAISRQKVGKNAVYFSPNLVEALRDVRLHFPQCLFIHIETIIFLLCLDASTQNEFEQAVTNARKYVKTHLITPVCQQLADMDLKIGNQ</sequence>
<protein>
    <submittedName>
        <fullName evidence="1">Uncharacterized protein</fullName>
    </submittedName>
</protein>
<dbReference type="InterPro" id="IPR036850">
    <property type="entry name" value="NDK-like_dom_sf"/>
</dbReference>
<dbReference type="EMBL" id="JAKKPZ010000011">
    <property type="protein sequence ID" value="KAI1715383.1"/>
    <property type="molecule type" value="Genomic_DNA"/>
</dbReference>
<dbReference type="AlphaFoldDB" id="A0AAD4N552"/>